<dbReference type="InterPro" id="IPR001609">
    <property type="entry name" value="Myosin_head_motor_dom-like"/>
</dbReference>
<sequence length="168" mass="18555">MDSSEEAKKLWVPDAKDAWRLASVKSQTDTSAVVISADGISEMEVKLEDTAVYDISHSLPLDDLSRYNNLHEAPLLMGLKSRFAAQSIYTHCSDVLLSINPYASIPNLYTLDATPSGGSSSDSEDDDEDEPNPPPRLHNLQACTECGYGGGEEESEYCYQWGEWSRED</sequence>
<dbReference type="AlphaFoldDB" id="A0A9W7BHQ0"/>
<name>A0A9W7BHQ0_9STRA</name>
<dbReference type="GO" id="GO:0005524">
    <property type="term" value="F:ATP binding"/>
    <property type="evidence" value="ECO:0007669"/>
    <property type="project" value="InterPro"/>
</dbReference>
<dbReference type="Proteomes" id="UP001162640">
    <property type="component" value="Unassembled WGS sequence"/>
</dbReference>
<reference evidence="6" key="1">
    <citation type="journal article" date="2023" name="Commun. Biol.">
        <title>Genome analysis of Parmales, the sister group of diatoms, reveals the evolutionary specialization of diatoms from phago-mixotrophs to photoautotrophs.</title>
        <authorList>
            <person name="Ban H."/>
            <person name="Sato S."/>
            <person name="Yoshikawa S."/>
            <person name="Yamada K."/>
            <person name="Nakamura Y."/>
            <person name="Ichinomiya M."/>
            <person name="Sato N."/>
            <person name="Blanc-Mathieu R."/>
            <person name="Endo H."/>
            <person name="Kuwata A."/>
            <person name="Ogata H."/>
        </authorList>
    </citation>
    <scope>NUCLEOTIDE SEQUENCE [LARGE SCALE GENOMIC DNA]</scope>
</reference>
<protein>
    <recommendedName>
        <fullName evidence="4">Myosin motor domain-containing protein</fullName>
    </recommendedName>
</protein>
<gene>
    <name evidence="5" type="ORF">TL16_g10750</name>
</gene>
<comment type="caution">
    <text evidence="5">The sequence shown here is derived from an EMBL/GenBank/DDBJ whole genome shotgun (WGS) entry which is preliminary data.</text>
</comment>
<dbReference type="Gene3D" id="3.40.850.10">
    <property type="entry name" value="Kinesin motor domain"/>
    <property type="match status" value="1"/>
</dbReference>
<keyword evidence="2" id="KW-0505">Motor protein</keyword>
<dbReference type="SUPFAM" id="SSF52540">
    <property type="entry name" value="P-loop containing nucleoside triphosphate hydrolases"/>
    <property type="match status" value="1"/>
</dbReference>
<evidence type="ECO:0000259" key="4">
    <source>
        <dbReference type="Pfam" id="PF00063"/>
    </source>
</evidence>
<dbReference type="EMBL" id="BLQM01000388">
    <property type="protein sequence ID" value="GMH87099.1"/>
    <property type="molecule type" value="Genomic_DNA"/>
</dbReference>
<evidence type="ECO:0000313" key="5">
    <source>
        <dbReference type="EMBL" id="GMH87099.1"/>
    </source>
</evidence>
<dbReference type="Pfam" id="PF00063">
    <property type="entry name" value="Myosin_head"/>
    <property type="match status" value="1"/>
</dbReference>
<evidence type="ECO:0000256" key="1">
    <source>
        <dbReference type="ARBA" id="ARBA00023123"/>
    </source>
</evidence>
<accession>A0A9W7BHQ0</accession>
<dbReference type="GO" id="GO:0016459">
    <property type="term" value="C:myosin complex"/>
    <property type="evidence" value="ECO:0007669"/>
    <property type="project" value="UniProtKB-KW"/>
</dbReference>
<dbReference type="InterPro" id="IPR036961">
    <property type="entry name" value="Kinesin_motor_dom_sf"/>
</dbReference>
<evidence type="ECO:0000256" key="3">
    <source>
        <dbReference type="SAM" id="MobiDB-lite"/>
    </source>
</evidence>
<feature type="domain" description="Myosin motor" evidence="4">
    <location>
        <begin position="62"/>
        <end position="112"/>
    </location>
</feature>
<evidence type="ECO:0000256" key="2">
    <source>
        <dbReference type="ARBA" id="ARBA00023175"/>
    </source>
</evidence>
<evidence type="ECO:0000313" key="6">
    <source>
        <dbReference type="Proteomes" id="UP001162640"/>
    </source>
</evidence>
<dbReference type="InterPro" id="IPR027417">
    <property type="entry name" value="P-loop_NTPase"/>
</dbReference>
<proteinExistence type="predicted"/>
<feature type="region of interest" description="Disordered" evidence="3">
    <location>
        <begin position="113"/>
        <end position="144"/>
    </location>
</feature>
<feature type="compositionally biased region" description="Acidic residues" evidence="3">
    <location>
        <begin position="122"/>
        <end position="131"/>
    </location>
</feature>
<keyword evidence="1" id="KW-0518">Myosin</keyword>
<organism evidence="5 6">
    <name type="scientific">Triparma laevis f. inornata</name>
    <dbReference type="NCBI Taxonomy" id="1714386"/>
    <lineage>
        <taxon>Eukaryota</taxon>
        <taxon>Sar</taxon>
        <taxon>Stramenopiles</taxon>
        <taxon>Ochrophyta</taxon>
        <taxon>Bolidophyceae</taxon>
        <taxon>Parmales</taxon>
        <taxon>Triparmaceae</taxon>
        <taxon>Triparma</taxon>
    </lineage>
</organism>
<dbReference type="GO" id="GO:0003774">
    <property type="term" value="F:cytoskeletal motor activity"/>
    <property type="evidence" value="ECO:0007669"/>
    <property type="project" value="InterPro"/>
</dbReference>